<dbReference type="RefSeq" id="WP_074881595.1">
    <property type="nucleotide sequence ID" value="NZ_FORC01000001.1"/>
</dbReference>
<evidence type="ECO:0000256" key="3">
    <source>
        <dbReference type="ARBA" id="ARBA00022982"/>
    </source>
</evidence>
<keyword evidence="6" id="KW-0963">Cytoplasm</keyword>
<dbReference type="PROSITE" id="PS00195">
    <property type="entry name" value="GLUTAREDOXIN_1"/>
    <property type="match status" value="1"/>
</dbReference>
<dbReference type="PRINTS" id="PR00160">
    <property type="entry name" value="GLUTAREDOXIN"/>
</dbReference>
<accession>A0A1I3I4F0</accession>
<evidence type="ECO:0000313" key="8">
    <source>
        <dbReference type="EMBL" id="SFI42792.1"/>
    </source>
</evidence>
<gene>
    <name evidence="8" type="ORF">SAMN05216602_1403</name>
</gene>
<dbReference type="InterPro" id="IPR036249">
    <property type="entry name" value="Thioredoxin-like_sf"/>
</dbReference>
<dbReference type="PANTHER" id="PTHR45694">
    <property type="entry name" value="GLUTAREDOXIN 2"/>
    <property type="match status" value="1"/>
</dbReference>
<dbReference type="EMBL" id="FORC01000001">
    <property type="protein sequence ID" value="SFI42792.1"/>
    <property type="molecule type" value="Genomic_DNA"/>
</dbReference>
<dbReference type="Gene3D" id="3.40.30.10">
    <property type="entry name" value="Glutaredoxin"/>
    <property type="match status" value="1"/>
</dbReference>
<dbReference type="InterPro" id="IPR014025">
    <property type="entry name" value="Glutaredoxin_subgr"/>
</dbReference>
<dbReference type="OrthoDB" id="9814618at2"/>
<evidence type="ECO:0000256" key="4">
    <source>
        <dbReference type="ARBA" id="ARBA00023157"/>
    </source>
</evidence>
<dbReference type="GO" id="GO:0045454">
    <property type="term" value="P:cell redox homeostasis"/>
    <property type="evidence" value="ECO:0007669"/>
    <property type="project" value="InterPro"/>
</dbReference>
<evidence type="ECO:0000256" key="2">
    <source>
        <dbReference type="ARBA" id="ARBA00022448"/>
    </source>
</evidence>
<keyword evidence="9" id="KW-1185">Reference proteome</keyword>
<evidence type="ECO:0000256" key="6">
    <source>
        <dbReference type="RuleBase" id="RU364065"/>
    </source>
</evidence>
<dbReference type="FunFam" id="3.40.30.10:FF:000018">
    <property type="entry name" value="Glutaredoxin"/>
    <property type="match status" value="1"/>
</dbReference>
<dbReference type="PANTHER" id="PTHR45694:SF18">
    <property type="entry name" value="GLUTAREDOXIN-1-RELATED"/>
    <property type="match status" value="1"/>
</dbReference>
<dbReference type="GO" id="GO:0015038">
    <property type="term" value="F:glutathione disulfide oxidoreductase activity"/>
    <property type="evidence" value="ECO:0007669"/>
    <property type="project" value="UniProtKB-UniRule"/>
</dbReference>
<dbReference type="InterPro" id="IPR011900">
    <property type="entry name" value="GRX_bact"/>
</dbReference>
<dbReference type="Pfam" id="PF00462">
    <property type="entry name" value="Glutaredoxin"/>
    <property type="match status" value="1"/>
</dbReference>
<name>A0A1I3I4F0_9GAMM</name>
<dbReference type="Proteomes" id="UP000183018">
    <property type="component" value="Unassembled WGS sequence"/>
</dbReference>
<protein>
    <recommendedName>
        <fullName evidence="6">Glutaredoxin</fullName>
    </recommendedName>
</protein>
<organism evidence="8 9">
    <name type="scientific">Phytopseudomonas argentinensis</name>
    <dbReference type="NCBI Taxonomy" id="289370"/>
    <lineage>
        <taxon>Bacteria</taxon>
        <taxon>Pseudomonadati</taxon>
        <taxon>Pseudomonadota</taxon>
        <taxon>Gammaproteobacteria</taxon>
        <taxon>Pseudomonadales</taxon>
        <taxon>Pseudomonadaceae</taxon>
        <taxon>Phytopseudomonas</taxon>
    </lineage>
</organism>
<keyword evidence="2 6" id="KW-0813">Transport</keyword>
<evidence type="ECO:0000313" key="9">
    <source>
        <dbReference type="Proteomes" id="UP000183018"/>
    </source>
</evidence>
<dbReference type="GO" id="GO:0034599">
    <property type="term" value="P:cellular response to oxidative stress"/>
    <property type="evidence" value="ECO:0007669"/>
    <property type="project" value="TreeGrafter"/>
</dbReference>
<dbReference type="InterPro" id="IPR011767">
    <property type="entry name" value="GLR_AS"/>
</dbReference>
<dbReference type="AlphaFoldDB" id="A0A1I3I4F0"/>
<dbReference type="SUPFAM" id="SSF52833">
    <property type="entry name" value="Thioredoxin-like"/>
    <property type="match status" value="1"/>
</dbReference>
<comment type="function">
    <text evidence="6">Has a glutathione-disulfide oxidoreductase activity in the presence of NADPH and glutathione reductase. Reduces low molecular weight disulfides and proteins.</text>
</comment>
<evidence type="ECO:0000256" key="5">
    <source>
        <dbReference type="ARBA" id="ARBA00023284"/>
    </source>
</evidence>
<dbReference type="GO" id="GO:0005737">
    <property type="term" value="C:cytoplasm"/>
    <property type="evidence" value="ECO:0007669"/>
    <property type="project" value="TreeGrafter"/>
</dbReference>
<comment type="similarity">
    <text evidence="1 6">Belongs to the glutaredoxin family.</text>
</comment>
<reference evidence="9" key="1">
    <citation type="submission" date="2016-10" db="EMBL/GenBank/DDBJ databases">
        <authorList>
            <person name="Varghese N."/>
            <person name="Submissions S."/>
        </authorList>
    </citation>
    <scope>NUCLEOTIDE SEQUENCE [LARGE SCALE GENOMIC DNA]</scope>
    <source>
        <strain evidence="9">LMG 22563</strain>
    </source>
</reference>
<dbReference type="InterPro" id="IPR002109">
    <property type="entry name" value="Glutaredoxin"/>
</dbReference>
<keyword evidence="5 6" id="KW-0676">Redox-active center</keyword>
<keyword evidence="4" id="KW-1015">Disulfide bond</keyword>
<dbReference type="PROSITE" id="PS51354">
    <property type="entry name" value="GLUTAREDOXIN_2"/>
    <property type="match status" value="1"/>
</dbReference>
<evidence type="ECO:0000256" key="1">
    <source>
        <dbReference type="ARBA" id="ARBA00007787"/>
    </source>
</evidence>
<keyword evidence="3 6" id="KW-0249">Electron transport</keyword>
<evidence type="ECO:0000259" key="7">
    <source>
        <dbReference type="Pfam" id="PF00462"/>
    </source>
</evidence>
<dbReference type="CDD" id="cd03418">
    <property type="entry name" value="GRX_GRXb_1_3_like"/>
    <property type="match status" value="1"/>
</dbReference>
<proteinExistence type="inferred from homology"/>
<dbReference type="STRING" id="289370.SAMN05216602_1403"/>
<dbReference type="NCBIfam" id="TIGR02181">
    <property type="entry name" value="GRX_bact"/>
    <property type="match status" value="1"/>
</dbReference>
<sequence length="84" mass="9302">MANVVIYSSDWCPYCIRAKQLLTSKSVSFDEIRVDGKPDVRAEMTRKAGRTSVPQIWIGDTHVGGCDELYALERAGKLDALLNA</sequence>
<feature type="domain" description="Glutaredoxin" evidence="7">
    <location>
        <begin position="4"/>
        <end position="63"/>
    </location>
</feature>